<evidence type="ECO:0000313" key="2">
    <source>
        <dbReference type="EMBL" id="KAJ1361826.1"/>
    </source>
</evidence>
<comment type="caution">
    <text evidence="2">The sequence shown here is derived from an EMBL/GenBank/DDBJ whole genome shotgun (WGS) entry which is preliminary data.</text>
</comment>
<dbReference type="EMBL" id="JAHQIW010004277">
    <property type="protein sequence ID" value="KAJ1361826.1"/>
    <property type="molecule type" value="Genomic_DNA"/>
</dbReference>
<sequence length="84" mass="9169">MSISASTTATTSSTQKPLPVHRRLKAHDIKPNDITSGNVGRTNLSSTSIKHNLLGDAWLKLEGRDPFKALLENKTMFTPPVKKA</sequence>
<name>A0AAD5QW08_PARTN</name>
<evidence type="ECO:0000256" key="1">
    <source>
        <dbReference type="SAM" id="MobiDB-lite"/>
    </source>
</evidence>
<keyword evidence="3" id="KW-1185">Reference proteome</keyword>
<protein>
    <submittedName>
        <fullName evidence="2">Uncharacterized protein</fullName>
    </submittedName>
</protein>
<dbReference type="AlphaFoldDB" id="A0AAD5QW08"/>
<gene>
    <name evidence="2" type="ORF">KIN20_021176</name>
</gene>
<reference evidence="2" key="1">
    <citation type="submission" date="2021-06" db="EMBL/GenBank/DDBJ databases">
        <title>Parelaphostrongylus tenuis whole genome reference sequence.</title>
        <authorList>
            <person name="Garwood T.J."/>
            <person name="Larsen P.A."/>
            <person name="Fountain-Jones N.M."/>
            <person name="Garbe J.R."/>
            <person name="Macchietto M.G."/>
            <person name="Kania S.A."/>
            <person name="Gerhold R.W."/>
            <person name="Richards J.E."/>
            <person name="Wolf T.M."/>
        </authorList>
    </citation>
    <scope>NUCLEOTIDE SEQUENCE</scope>
    <source>
        <strain evidence="2">MNPRO001-30</strain>
        <tissue evidence="2">Meninges</tissue>
    </source>
</reference>
<feature type="region of interest" description="Disordered" evidence="1">
    <location>
        <begin position="1"/>
        <end position="42"/>
    </location>
</feature>
<feature type="compositionally biased region" description="Polar residues" evidence="1">
    <location>
        <begin position="33"/>
        <end position="42"/>
    </location>
</feature>
<dbReference type="Proteomes" id="UP001196413">
    <property type="component" value="Unassembled WGS sequence"/>
</dbReference>
<accession>A0AAD5QW08</accession>
<feature type="compositionally biased region" description="Low complexity" evidence="1">
    <location>
        <begin position="1"/>
        <end position="14"/>
    </location>
</feature>
<organism evidence="2 3">
    <name type="scientific">Parelaphostrongylus tenuis</name>
    <name type="common">Meningeal worm</name>
    <dbReference type="NCBI Taxonomy" id="148309"/>
    <lineage>
        <taxon>Eukaryota</taxon>
        <taxon>Metazoa</taxon>
        <taxon>Ecdysozoa</taxon>
        <taxon>Nematoda</taxon>
        <taxon>Chromadorea</taxon>
        <taxon>Rhabditida</taxon>
        <taxon>Rhabditina</taxon>
        <taxon>Rhabditomorpha</taxon>
        <taxon>Strongyloidea</taxon>
        <taxon>Metastrongylidae</taxon>
        <taxon>Parelaphostrongylus</taxon>
    </lineage>
</organism>
<proteinExistence type="predicted"/>
<evidence type="ECO:0000313" key="3">
    <source>
        <dbReference type="Proteomes" id="UP001196413"/>
    </source>
</evidence>